<dbReference type="SUPFAM" id="SSF49777">
    <property type="entry name" value="PEBP-like"/>
    <property type="match status" value="1"/>
</dbReference>
<evidence type="ECO:0000313" key="4">
    <source>
        <dbReference type="Proteomes" id="UP000484988"/>
    </source>
</evidence>
<evidence type="ECO:0000256" key="1">
    <source>
        <dbReference type="ARBA" id="ARBA00007120"/>
    </source>
</evidence>
<protein>
    <submittedName>
        <fullName evidence="3">YbhB/YbcL family Raf kinase inhibitor-like protein</fullName>
    </submittedName>
</protein>
<feature type="region of interest" description="Disordered" evidence="2">
    <location>
        <begin position="1"/>
        <end position="36"/>
    </location>
</feature>
<dbReference type="CDD" id="cd00865">
    <property type="entry name" value="PEBP_bact_arch"/>
    <property type="match status" value="1"/>
</dbReference>
<comment type="similarity">
    <text evidence="1">Belongs to the UPF0098 family.</text>
</comment>
<evidence type="ECO:0000256" key="2">
    <source>
        <dbReference type="SAM" id="MobiDB-lite"/>
    </source>
</evidence>
<reference evidence="3 4" key="1">
    <citation type="submission" date="2020-02" db="EMBL/GenBank/DDBJ databases">
        <title>Whole Genome Shotgun Sequence of Streptomyces sp. strain CWH03.</title>
        <authorList>
            <person name="Dohra H."/>
            <person name="Kodani S."/>
            <person name="Yamamura H."/>
        </authorList>
    </citation>
    <scope>NUCLEOTIDE SEQUENCE [LARGE SCALE GENOMIC DNA]</scope>
    <source>
        <strain evidence="3 4">CWH03</strain>
    </source>
</reference>
<sequence>MAAGGPGRTPDRPRAGPARAPPRIRRHARTNGERDDDMLTLGTLLKNKRAGETHLAWHHPNLSGPDTLDLRSADFPHGHAIPAVHTGPRAGGRNLSPALAWTGTPQGAAQLLLVVEDPDAPTSRPFVHCLALISPARRELAAGALNADTAAEGVRVLRSGMGRGYLGPQPPKGHGEHRYAFQLFALRTAVISVPGRPDLEASRPRDVLDAVGGPALARGRLDGVYSR</sequence>
<dbReference type="Proteomes" id="UP000484988">
    <property type="component" value="Unassembled WGS sequence"/>
</dbReference>
<comment type="caution">
    <text evidence="3">The sequence shown here is derived from an EMBL/GenBank/DDBJ whole genome shotgun (WGS) entry which is preliminary data.</text>
</comment>
<dbReference type="NCBIfam" id="TIGR00481">
    <property type="entry name" value="YbhB/YbcL family Raf kinase inhibitor-like protein"/>
    <property type="match status" value="1"/>
</dbReference>
<accession>A0A6A0ANL7</accession>
<dbReference type="Gene3D" id="3.90.280.10">
    <property type="entry name" value="PEBP-like"/>
    <property type="match status" value="1"/>
</dbReference>
<name>A0A6A0ANL7_9ACTN</name>
<dbReference type="InterPro" id="IPR008914">
    <property type="entry name" value="PEBP"/>
</dbReference>
<gene>
    <name evidence="3" type="ORF">SCWH03_06660</name>
</gene>
<proteinExistence type="inferred from homology"/>
<keyword evidence="4" id="KW-1185">Reference proteome</keyword>
<dbReference type="EMBL" id="BLLG01000002">
    <property type="protein sequence ID" value="GFH34452.1"/>
    <property type="molecule type" value="Genomic_DNA"/>
</dbReference>
<dbReference type="InterPro" id="IPR036610">
    <property type="entry name" value="PEBP-like_sf"/>
</dbReference>
<evidence type="ECO:0000313" key="3">
    <source>
        <dbReference type="EMBL" id="GFH34452.1"/>
    </source>
</evidence>
<dbReference type="Pfam" id="PF01161">
    <property type="entry name" value="PBP"/>
    <property type="match status" value="1"/>
</dbReference>
<dbReference type="PANTHER" id="PTHR30289:SF1">
    <property type="entry name" value="PEBP (PHOSPHATIDYLETHANOLAMINE-BINDING PROTEIN) FAMILY PROTEIN"/>
    <property type="match status" value="1"/>
</dbReference>
<dbReference type="PANTHER" id="PTHR30289">
    <property type="entry name" value="UNCHARACTERIZED PROTEIN YBCL-RELATED"/>
    <property type="match status" value="1"/>
</dbReference>
<organism evidence="3 4">
    <name type="scientific">Streptomyces pacificus</name>
    <dbReference type="NCBI Taxonomy" id="2705029"/>
    <lineage>
        <taxon>Bacteria</taxon>
        <taxon>Bacillati</taxon>
        <taxon>Actinomycetota</taxon>
        <taxon>Actinomycetes</taxon>
        <taxon>Kitasatosporales</taxon>
        <taxon>Streptomycetaceae</taxon>
        <taxon>Streptomyces</taxon>
    </lineage>
</organism>
<dbReference type="InterPro" id="IPR005247">
    <property type="entry name" value="YbhB_YbcL/LppC-like"/>
</dbReference>
<dbReference type="AlphaFoldDB" id="A0A6A0ANL7"/>